<accession>A0A0R1EGU7</accession>
<gene>
    <name evidence="1" type="primary">Dyak\GE27675</name>
    <name evidence="1" type="synonym">GE27675</name>
    <name evidence="1" type="ORF">Dyak_GE27675</name>
</gene>
<sequence length="72" mass="8612">MSEVWQIWRAFDHNQDLYIETKLAEVWTYLARSMMHCIQNDDGIPTWPLEPLSHTPTLLLFLSHHNFRSTDL</sequence>
<evidence type="ECO:0000313" key="2">
    <source>
        <dbReference type="Proteomes" id="UP000002282"/>
    </source>
</evidence>
<dbReference type="KEGG" id="dya:Dyak_GE27675"/>
<keyword evidence="2" id="KW-1185">Reference proteome</keyword>
<name>A0A0R1EGU7_DROYA</name>
<dbReference type="AlphaFoldDB" id="A0A0R1EGU7"/>
<protein>
    <submittedName>
        <fullName evidence="1">Uncharacterized protein, isoform A</fullName>
    </submittedName>
</protein>
<dbReference type="EMBL" id="CM000162">
    <property type="protein sequence ID" value="KRK06418.1"/>
    <property type="molecule type" value="Genomic_DNA"/>
</dbReference>
<evidence type="ECO:0000313" key="1">
    <source>
        <dbReference type="EMBL" id="KRK06418.1"/>
    </source>
</evidence>
<organism evidence="1 2">
    <name type="scientific">Drosophila yakuba</name>
    <name type="common">Fruit fly</name>
    <dbReference type="NCBI Taxonomy" id="7245"/>
    <lineage>
        <taxon>Eukaryota</taxon>
        <taxon>Metazoa</taxon>
        <taxon>Ecdysozoa</taxon>
        <taxon>Arthropoda</taxon>
        <taxon>Hexapoda</taxon>
        <taxon>Insecta</taxon>
        <taxon>Pterygota</taxon>
        <taxon>Neoptera</taxon>
        <taxon>Endopterygota</taxon>
        <taxon>Diptera</taxon>
        <taxon>Brachycera</taxon>
        <taxon>Muscomorpha</taxon>
        <taxon>Ephydroidea</taxon>
        <taxon>Drosophilidae</taxon>
        <taxon>Drosophila</taxon>
        <taxon>Sophophora</taxon>
    </lineage>
</organism>
<reference evidence="1 2" key="1">
    <citation type="journal article" date="2007" name="Nature">
        <title>Evolution of genes and genomes on the Drosophila phylogeny.</title>
        <authorList>
            <consortium name="Drosophila 12 Genomes Consortium"/>
            <person name="Clark A.G."/>
            <person name="Eisen M.B."/>
            <person name="Smith D.R."/>
            <person name="Bergman C.M."/>
            <person name="Oliver B."/>
            <person name="Markow T.A."/>
            <person name="Kaufman T.C."/>
            <person name="Kellis M."/>
            <person name="Gelbart W."/>
            <person name="Iyer V.N."/>
            <person name="Pollard D.A."/>
            <person name="Sackton T.B."/>
            <person name="Larracuente A.M."/>
            <person name="Singh N.D."/>
            <person name="Abad J.P."/>
            <person name="Abt D.N."/>
            <person name="Adryan B."/>
            <person name="Aguade M."/>
            <person name="Akashi H."/>
            <person name="Anderson W.W."/>
            <person name="Aquadro C.F."/>
            <person name="Ardell D.H."/>
            <person name="Arguello R."/>
            <person name="Artieri C.G."/>
            <person name="Barbash D.A."/>
            <person name="Barker D."/>
            <person name="Barsanti P."/>
            <person name="Batterham P."/>
            <person name="Batzoglou S."/>
            <person name="Begun D."/>
            <person name="Bhutkar A."/>
            <person name="Blanco E."/>
            <person name="Bosak S.A."/>
            <person name="Bradley R.K."/>
            <person name="Brand A.D."/>
            <person name="Brent M.R."/>
            <person name="Brooks A.N."/>
            <person name="Brown R.H."/>
            <person name="Butlin R.K."/>
            <person name="Caggese C."/>
            <person name="Calvi B.R."/>
            <person name="Bernardo de Carvalho A."/>
            <person name="Caspi A."/>
            <person name="Castrezana S."/>
            <person name="Celniker S.E."/>
            <person name="Chang J.L."/>
            <person name="Chapple C."/>
            <person name="Chatterji S."/>
            <person name="Chinwalla A."/>
            <person name="Civetta A."/>
            <person name="Clifton S.W."/>
            <person name="Comeron J.M."/>
            <person name="Costello J.C."/>
            <person name="Coyne J.A."/>
            <person name="Daub J."/>
            <person name="David R.G."/>
            <person name="Delcher A.L."/>
            <person name="Delehaunty K."/>
            <person name="Do C.B."/>
            <person name="Ebling H."/>
            <person name="Edwards K."/>
            <person name="Eickbush T."/>
            <person name="Evans J.D."/>
            <person name="Filipski A."/>
            <person name="Findeiss S."/>
            <person name="Freyhult E."/>
            <person name="Fulton L."/>
            <person name="Fulton R."/>
            <person name="Garcia A.C."/>
            <person name="Gardiner A."/>
            <person name="Garfield D.A."/>
            <person name="Garvin B.E."/>
            <person name="Gibson G."/>
            <person name="Gilbert D."/>
            <person name="Gnerre S."/>
            <person name="Godfrey J."/>
            <person name="Good R."/>
            <person name="Gotea V."/>
            <person name="Gravely B."/>
            <person name="Greenberg A.J."/>
            <person name="Griffiths-Jones S."/>
            <person name="Gross S."/>
            <person name="Guigo R."/>
            <person name="Gustafson E.A."/>
            <person name="Haerty W."/>
            <person name="Hahn M.W."/>
            <person name="Halligan D.L."/>
            <person name="Halpern A.L."/>
            <person name="Halter G.M."/>
            <person name="Han M.V."/>
            <person name="Heger A."/>
            <person name="Hillier L."/>
            <person name="Hinrichs A.S."/>
            <person name="Holmes I."/>
            <person name="Hoskins R.A."/>
            <person name="Hubisz M.J."/>
            <person name="Hultmark D."/>
            <person name="Huntley M.A."/>
            <person name="Jaffe D.B."/>
            <person name="Jagadeeshan S."/>
            <person name="Jeck W.R."/>
            <person name="Johnson J."/>
            <person name="Jones C.D."/>
            <person name="Jordan W.C."/>
            <person name="Karpen G.H."/>
            <person name="Kataoka E."/>
            <person name="Keightley P.D."/>
            <person name="Kheradpour P."/>
            <person name="Kirkness E.F."/>
            <person name="Koerich L.B."/>
            <person name="Kristiansen K."/>
            <person name="Kudrna D."/>
            <person name="Kulathinal R.J."/>
            <person name="Kumar S."/>
            <person name="Kwok R."/>
            <person name="Lander E."/>
            <person name="Langley C.H."/>
            <person name="Lapoint R."/>
            <person name="Lazzaro B.P."/>
            <person name="Lee S.J."/>
            <person name="Levesque L."/>
            <person name="Li R."/>
            <person name="Lin C.F."/>
            <person name="Lin M.F."/>
            <person name="Lindblad-Toh K."/>
            <person name="Llopart A."/>
            <person name="Long M."/>
            <person name="Low L."/>
            <person name="Lozovsky E."/>
            <person name="Lu J."/>
            <person name="Luo M."/>
            <person name="Machado C.A."/>
            <person name="Makalowski W."/>
            <person name="Marzo M."/>
            <person name="Matsuda M."/>
            <person name="Matzkin L."/>
            <person name="McAllister B."/>
            <person name="McBride C.S."/>
            <person name="McKernan B."/>
            <person name="McKernan K."/>
            <person name="Mendez-Lago M."/>
            <person name="Minx P."/>
            <person name="Mollenhauer M.U."/>
            <person name="Montooth K."/>
            <person name="Mount S.M."/>
            <person name="Mu X."/>
            <person name="Myers E."/>
            <person name="Negre B."/>
            <person name="Newfeld S."/>
            <person name="Nielsen R."/>
            <person name="Noor M.A."/>
            <person name="O'Grady P."/>
            <person name="Pachter L."/>
            <person name="Papaceit M."/>
            <person name="Parisi M.J."/>
            <person name="Parisi M."/>
            <person name="Parts L."/>
            <person name="Pedersen J.S."/>
            <person name="Pesole G."/>
            <person name="Phillippy A.M."/>
            <person name="Ponting C.P."/>
            <person name="Pop M."/>
            <person name="Porcelli D."/>
            <person name="Powell J.R."/>
            <person name="Prohaska S."/>
            <person name="Pruitt K."/>
            <person name="Puig M."/>
            <person name="Quesneville H."/>
            <person name="Ram K.R."/>
            <person name="Rand D."/>
            <person name="Rasmussen M.D."/>
            <person name="Reed L.K."/>
            <person name="Reenan R."/>
            <person name="Reily A."/>
            <person name="Remington K.A."/>
            <person name="Rieger T.T."/>
            <person name="Ritchie M.G."/>
            <person name="Robin C."/>
            <person name="Rogers Y.H."/>
            <person name="Rohde C."/>
            <person name="Rozas J."/>
            <person name="Rubenfield M.J."/>
            <person name="Ruiz A."/>
            <person name="Russo S."/>
            <person name="Salzberg S.L."/>
            <person name="Sanchez-Gracia A."/>
            <person name="Saranga D.J."/>
            <person name="Sato H."/>
            <person name="Schaeffer S.W."/>
            <person name="Schatz M.C."/>
            <person name="Schlenke T."/>
            <person name="Schwartz R."/>
            <person name="Segarra C."/>
            <person name="Singh R.S."/>
            <person name="Sirot L."/>
            <person name="Sirota M."/>
            <person name="Sisneros N.B."/>
            <person name="Smith C.D."/>
            <person name="Smith T.F."/>
            <person name="Spieth J."/>
            <person name="Stage D.E."/>
            <person name="Stark A."/>
            <person name="Stephan W."/>
            <person name="Strausberg R.L."/>
            <person name="Strempel S."/>
            <person name="Sturgill D."/>
            <person name="Sutton G."/>
            <person name="Sutton G.G."/>
            <person name="Tao W."/>
            <person name="Teichmann S."/>
            <person name="Tobari Y.N."/>
            <person name="Tomimura Y."/>
            <person name="Tsolas J.M."/>
            <person name="Valente V.L."/>
            <person name="Venter E."/>
            <person name="Venter J.C."/>
            <person name="Vicario S."/>
            <person name="Vieira F.G."/>
            <person name="Vilella A.J."/>
            <person name="Villasante A."/>
            <person name="Walenz B."/>
            <person name="Wang J."/>
            <person name="Wasserman M."/>
            <person name="Watts T."/>
            <person name="Wilson D."/>
            <person name="Wilson R.K."/>
            <person name="Wing R.A."/>
            <person name="Wolfner M.F."/>
            <person name="Wong A."/>
            <person name="Wong G.K."/>
            <person name="Wu C.I."/>
            <person name="Wu G."/>
            <person name="Yamamoto D."/>
            <person name="Yang H.P."/>
            <person name="Yang S.P."/>
            <person name="Yorke J.A."/>
            <person name="Yoshida K."/>
            <person name="Zdobnov E."/>
            <person name="Zhang P."/>
            <person name="Zhang Y."/>
            <person name="Zimin A.V."/>
            <person name="Baldwin J."/>
            <person name="Abdouelleil A."/>
            <person name="Abdulkadir J."/>
            <person name="Abebe A."/>
            <person name="Abera B."/>
            <person name="Abreu J."/>
            <person name="Acer S.C."/>
            <person name="Aftuck L."/>
            <person name="Alexander A."/>
            <person name="An P."/>
            <person name="Anderson E."/>
            <person name="Anderson S."/>
            <person name="Arachi H."/>
            <person name="Azer M."/>
            <person name="Bachantsang P."/>
            <person name="Barry A."/>
            <person name="Bayul T."/>
            <person name="Berlin A."/>
            <person name="Bessette D."/>
            <person name="Bloom T."/>
            <person name="Blye J."/>
            <person name="Boguslavskiy L."/>
            <person name="Bonnet C."/>
            <person name="Boukhgalter B."/>
            <person name="Bourzgui I."/>
            <person name="Brown A."/>
            <person name="Cahill P."/>
            <person name="Channer S."/>
            <person name="Cheshatsang Y."/>
            <person name="Chuda L."/>
            <person name="Citroen M."/>
            <person name="Collymore A."/>
            <person name="Cooke P."/>
            <person name="Costello M."/>
            <person name="D'Aco K."/>
            <person name="Daza R."/>
            <person name="De Haan G."/>
            <person name="DeGray S."/>
            <person name="DeMaso C."/>
            <person name="Dhargay N."/>
            <person name="Dooley K."/>
            <person name="Dooley E."/>
            <person name="Doricent M."/>
            <person name="Dorje P."/>
            <person name="Dorjee K."/>
            <person name="Dupes A."/>
            <person name="Elong R."/>
            <person name="Falk J."/>
            <person name="Farina A."/>
            <person name="Faro S."/>
            <person name="Ferguson D."/>
            <person name="Fisher S."/>
            <person name="Foley C.D."/>
            <person name="Franke A."/>
            <person name="Friedrich D."/>
            <person name="Gadbois L."/>
            <person name="Gearin G."/>
            <person name="Gearin C.R."/>
            <person name="Giannoukos G."/>
            <person name="Goode T."/>
            <person name="Graham J."/>
            <person name="Grandbois E."/>
            <person name="Grewal S."/>
            <person name="Gyaltsen K."/>
            <person name="Hafez N."/>
            <person name="Hagos B."/>
            <person name="Hall J."/>
            <person name="Henson C."/>
            <person name="Hollinger A."/>
            <person name="Honan T."/>
            <person name="Huard M.D."/>
            <person name="Hughes L."/>
            <person name="Hurhula B."/>
            <person name="Husby M.E."/>
            <person name="Kamat A."/>
            <person name="Kanga B."/>
            <person name="Kashin S."/>
            <person name="Khazanovich D."/>
            <person name="Kisner P."/>
            <person name="Lance K."/>
            <person name="Lara M."/>
            <person name="Lee W."/>
            <person name="Lennon N."/>
            <person name="Letendre F."/>
            <person name="LeVine R."/>
            <person name="Lipovsky A."/>
            <person name="Liu X."/>
            <person name="Liu J."/>
            <person name="Liu S."/>
            <person name="Lokyitsang T."/>
            <person name="Lokyitsang Y."/>
            <person name="Lubonja R."/>
            <person name="Lui A."/>
            <person name="MacDonald P."/>
            <person name="Magnisalis V."/>
            <person name="Maru K."/>
            <person name="Matthews C."/>
            <person name="McCusker W."/>
            <person name="McDonough S."/>
            <person name="Mehta T."/>
            <person name="Meldrim J."/>
            <person name="Meneus L."/>
            <person name="Mihai O."/>
            <person name="Mihalev A."/>
            <person name="Mihova T."/>
            <person name="Mittelman R."/>
            <person name="Mlenga V."/>
            <person name="Montmayeur A."/>
            <person name="Mulrain L."/>
            <person name="Navidi A."/>
            <person name="Naylor J."/>
            <person name="Negash T."/>
            <person name="Nguyen T."/>
            <person name="Nguyen N."/>
            <person name="Nicol R."/>
            <person name="Norbu C."/>
            <person name="Norbu N."/>
            <person name="Novod N."/>
            <person name="O'Neill B."/>
            <person name="Osman S."/>
            <person name="Markiewicz E."/>
            <person name="Oyono O.L."/>
            <person name="Patti C."/>
            <person name="Phunkhang P."/>
            <person name="Pierre F."/>
            <person name="Priest M."/>
            <person name="Raghuraman S."/>
            <person name="Rege F."/>
            <person name="Reyes R."/>
            <person name="Rise C."/>
            <person name="Rogov P."/>
            <person name="Ross K."/>
            <person name="Ryan E."/>
            <person name="Settipalli S."/>
            <person name="Shea T."/>
            <person name="Sherpa N."/>
            <person name="Shi L."/>
            <person name="Shih D."/>
            <person name="Sparrow T."/>
            <person name="Spaulding J."/>
            <person name="Stalker J."/>
            <person name="Stange-Thomann N."/>
            <person name="Stavropoulos S."/>
            <person name="Stone C."/>
            <person name="Strader C."/>
            <person name="Tesfaye S."/>
            <person name="Thomson T."/>
            <person name="Thoulutsang Y."/>
            <person name="Thoulutsang D."/>
            <person name="Topham K."/>
            <person name="Topping I."/>
            <person name="Tsamla T."/>
            <person name="Vassiliev H."/>
            <person name="Vo A."/>
            <person name="Wangchuk T."/>
            <person name="Wangdi T."/>
            <person name="Weiand M."/>
            <person name="Wilkinson J."/>
            <person name="Wilson A."/>
            <person name="Yadav S."/>
            <person name="Young G."/>
            <person name="Yu Q."/>
            <person name="Zembek L."/>
            <person name="Zhong D."/>
            <person name="Zimmer A."/>
            <person name="Zwirko Z."/>
            <person name="Jaffe D.B."/>
            <person name="Alvarez P."/>
            <person name="Brockman W."/>
            <person name="Butler J."/>
            <person name="Chin C."/>
            <person name="Gnerre S."/>
            <person name="Grabherr M."/>
            <person name="Kleber M."/>
            <person name="Mauceli E."/>
            <person name="MacCallum I."/>
        </authorList>
    </citation>
    <scope>NUCLEOTIDE SEQUENCE [LARGE SCALE GENOMIC DNA]</scope>
    <source>
        <strain evidence="2">Tai18E2 / Tucson 14021-0261.01</strain>
    </source>
</reference>
<dbReference type="Proteomes" id="UP000002282">
    <property type="component" value="Chromosome X"/>
</dbReference>
<proteinExistence type="predicted"/>
<reference evidence="1 2" key="2">
    <citation type="journal article" date="2007" name="PLoS Biol.">
        <title>Principles of genome evolution in the Drosophila melanogaster species group.</title>
        <authorList>
            <person name="Ranz J.M."/>
            <person name="Maurin D."/>
            <person name="Chan Y.S."/>
            <person name="von Grotthuss M."/>
            <person name="Hillier L.W."/>
            <person name="Roote J."/>
            <person name="Ashburner M."/>
            <person name="Bergman C.M."/>
        </authorList>
    </citation>
    <scope>NUCLEOTIDE SEQUENCE [LARGE SCALE GENOMIC DNA]</scope>
    <source>
        <strain evidence="2">Tai18E2 / Tucson 14021-0261.01</strain>
    </source>
</reference>